<feature type="compositionally biased region" description="Basic and acidic residues" evidence="11">
    <location>
        <begin position="689"/>
        <end position="701"/>
    </location>
</feature>
<dbReference type="GO" id="GO:0033186">
    <property type="term" value="C:CAF-1 complex"/>
    <property type="evidence" value="ECO:0007669"/>
    <property type="project" value="TreeGrafter"/>
</dbReference>
<evidence type="ECO:0000313" key="13">
    <source>
        <dbReference type="EMBL" id="KAF9583975.1"/>
    </source>
</evidence>
<dbReference type="Gene3D" id="2.130.10.10">
    <property type="entry name" value="YVTN repeat-like/Quinoprotein amine dehydrogenase"/>
    <property type="match status" value="2"/>
</dbReference>
<dbReference type="SUPFAM" id="SSF50978">
    <property type="entry name" value="WD40 repeat-like"/>
    <property type="match status" value="1"/>
</dbReference>
<dbReference type="InterPro" id="IPR019459">
    <property type="entry name" value="GRAB"/>
</dbReference>
<feature type="compositionally biased region" description="Polar residues" evidence="11">
    <location>
        <begin position="908"/>
        <end position="921"/>
    </location>
</feature>
<dbReference type="Gene3D" id="1.20.5.1160">
    <property type="entry name" value="Vasodilator-stimulated phosphoprotein"/>
    <property type="match status" value="1"/>
</dbReference>
<keyword evidence="3 9" id="KW-0853">WD repeat</keyword>
<feature type="region of interest" description="Disordered" evidence="11">
    <location>
        <begin position="119"/>
        <end position="144"/>
    </location>
</feature>
<evidence type="ECO:0000259" key="12">
    <source>
        <dbReference type="PROSITE" id="PS50913"/>
    </source>
</evidence>
<comment type="caution">
    <text evidence="13">The sequence shown here is derived from an EMBL/GenBank/DDBJ whole genome shotgun (WGS) entry which is preliminary data.</text>
</comment>
<proteinExistence type="inferred from homology"/>
<feature type="region of interest" description="Disordered" evidence="11">
    <location>
        <begin position="1441"/>
        <end position="1624"/>
    </location>
</feature>
<evidence type="ECO:0000256" key="6">
    <source>
        <dbReference type="ARBA" id="ARBA00022853"/>
    </source>
</evidence>
<gene>
    <name evidence="13" type="ORF">BGW38_007963</name>
</gene>
<accession>A0A9P6KGP8</accession>
<dbReference type="InterPro" id="IPR000237">
    <property type="entry name" value="GRIP_dom"/>
</dbReference>
<feature type="region of interest" description="Disordered" evidence="11">
    <location>
        <begin position="331"/>
        <end position="356"/>
    </location>
</feature>
<dbReference type="PANTHER" id="PTHR15271:SF4">
    <property type="entry name" value="CHROMATIN ASSEMBLY FACTOR 1 SUBUNIT B"/>
    <property type="match status" value="1"/>
</dbReference>
<dbReference type="InterPro" id="IPR055410">
    <property type="entry name" value="Beta-prop_CAF1B_HIR1"/>
</dbReference>
<comment type="subcellular location">
    <subcellularLocation>
        <location evidence="1">Nucleus</location>
    </subcellularLocation>
</comment>
<keyword evidence="5" id="KW-0227">DNA damage</keyword>
<evidence type="ECO:0000256" key="11">
    <source>
        <dbReference type="SAM" id="MobiDB-lite"/>
    </source>
</evidence>
<organism evidence="13 14">
    <name type="scientific">Lunasporangiospora selenospora</name>
    <dbReference type="NCBI Taxonomy" id="979761"/>
    <lineage>
        <taxon>Eukaryota</taxon>
        <taxon>Fungi</taxon>
        <taxon>Fungi incertae sedis</taxon>
        <taxon>Mucoromycota</taxon>
        <taxon>Mortierellomycotina</taxon>
        <taxon>Mortierellomycetes</taxon>
        <taxon>Mortierellales</taxon>
        <taxon>Mortierellaceae</taxon>
        <taxon>Lunasporangiospora</taxon>
    </lineage>
</organism>
<feature type="coiled-coil region" evidence="10">
    <location>
        <begin position="511"/>
        <end position="591"/>
    </location>
</feature>
<dbReference type="PROSITE" id="PS50082">
    <property type="entry name" value="WD_REPEATS_2"/>
    <property type="match status" value="3"/>
</dbReference>
<evidence type="ECO:0000256" key="4">
    <source>
        <dbReference type="ARBA" id="ARBA00022737"/>
    </source>
</evidence>
<keyword evidence="6" id="KW-0156">Chromatin regulator</keyword>
<protein>
    <recommendedName>
        <fullName evidence="12">GRIP domain-containing protein</fullName>
    </recommendedName>
</protein>
<keyword evidence="8" id="KW-0539">Nucleus</keyword>
<dbReference type="PROSITE" id="PS50913">
    <property type="entry name" value="GRIP"/>
    <property type="match status" value="1"/>
</dbReference>
<dbReference type="Pfam" id="PF10375">
    <property type="entry name" value="GRAB"/>
    <property type="match status" value="1"/>
</dbReference>
<evidence type="ECO:0000256" key="5">
    <source>
        <dbReference type="ARBA" id="ARBA00022763"/>
    </source>
</evidence>
<feature type="compositionally biased region" description="Basic and acidic residues" evidence="11">
    <location>
        <begin position="1523"/>
        <end position="1542"/>
    </location>
</feature>
<name>A0A9P6KGP8_9FUNG</name>
<evidence type="ECO:0000256" key="2">
    <source>
        <dbReference type="ARBA" id="ARBA00007306"/>
    </source>
</evidence>
<reference evidence="13" key="1">
    <citation type="journal article" date="2020" name="Fungal Divers.">
        <title>Resolving the Mortierellaceae phylogeny through synthesis of multi-gene phylogenetics and phylogenomics.</title>
        <authorList>
            <person name="Vandepol N."/>
            <person name="Liber J."/>
            <person name="Desiro A."/>
            <person name="Na H."/>
            <person name="Kennedy M."/>
            <person name="Barry K."/>
            <person name="Grigoriev I.V."/>
            <person name="Miller A.N."/>
            <person name="O'Donnell K."/>
            <person name="Stajich J.E."/>
            <person name="Bonito G."/>
        </authorList>
    </citation>
    <scope>NUCLEOTIDE SEQUENCE</scope>
    <source>
        <strain evidence="13">KOD1015</strain>
    </source>
</reference>
<feature type="repeat" description="WD" evidence="9">
    <location>
        <begin position="1087"/>
        <end position="1118"/>
    </location>
</feature>
<keyword evidence="10" id="KW-0175">Coiled coil</keyword>
<feature type="region of interest" description="Disordered" evidence="11">
    <location>
        <begin position="1218"/>
        <end position="1243"/>
    </location>
</feature>
<evidence type="ECO:0000256" key="8">
    <source>
        <dbReference type="ARBA" id="ARBA00023242"/>
    </source>
</evidence>
<dbReference type="OrthoDB" id="71227at2759"/>
<sequence length="1624" mass="180921">MAWLAKNVSNLASRIAAEANGEQQQVSAEEFHQLHQQLQNLNEEFHVRSQEWEQARQNYESRLKSLTEGNATAQKVEQLEQKLQKAAELLRKLSGEKTDLKNRIVTLEDERTRAESLAAEAAAREESTRDAHNQEQDGAKQLQEENNAKILELEQLLENEHEQYAKQIEHFMAKLEAADKRNKELEATVEKQQAHQRESSDNHADLSIQLEMTKEELENAKEELAHLKETNSKLASTPKSDPAQLQELSEAKATIAELQSRLLQESEDNTQADAAAVQQKELEGTIESLREELAESKVQCEKVTTELSSSKQQQDELESKIESLHGSVAQLQSELTSANTASSESSIQSNGSHDDSAVLQDRIRTLEQELKVSKESLTEQQLDAVTHAIKSVLDSNPKGTLPKLLATDKTVAAWNRTRDEFNSYKDGNRSLEESLSKLRQDHLVLQETTNATVTTLESKHAEEMEAIRQSHTEAVSKLEQEHMGHSASHEEFNKQLGDLKLSEEESRNQLLEQFEEERMALQANNAVITQELDTLTKKSQAELLAVGEALKERDSKIQELEWTAGNYEQTMQALRDDLQRTVNERNQFQSQHKSLLDRVSSMKSTLGTKLQADLENINTLRQKIDQLTGLNSDYLNTIKQLEEELMASHEHYEKTSRELEHLRRRLVDIQEEASAEVVEKEGMIHELQSRLQREEREREDWETMASEQRASKDQAAANMRSMERERDAARAEREALKQELENEIISLNNLQAVLEEFQATKESDIQFALEGIQRQLNVASTSLEEFKSRALSAEEQLQQSTMDSERVRQLERDVKEKNLTIGKLRHDAFTQQGHLVEAMRRLKEEKSQNMVDISLISNLFIRFLSTPRGDQKRFEILQLISGVLNFTDEQREQAGLIRKAGSGLGAMTPSTSGSRSPSMEQMRQQEPREPLQIHWHDKQPIYSAHFEPGTKGRLATAGGDGNVRIWKVVKDKDSTHIEFLSSLNRHTAAVNVVRFSPTAECLASAGDDGNIILWRPSETKDAANRFAESDDEEYQRESWRVQSMMRGSLSDIYDLAWSPDGRYIISGSIDNTARIWDVKDAKCIHVIADHHHYVQGVAWDPLGEFVATQSSDRSVHIYAFRLDKNGHVAVTSLGRSTKIDFAKMRSAPSTSKDAPQENPETDMAVDSNSGDKDDTTKATTPTSKTVPKSFRLYHDETLTSFFRRLSFTPDGSMLLTPAGQYKAPNSKSVSGKDDDASNSAASTEMETRNTVYVYARKDFSRGPVAHLPGFKRPSVAIKCSPVLYNLRPLKASPAFTETNGHGSGSKPSSNQPPSVFGLGYRAVYAVATQDSVLIYDTQQTTALALVSHIHYATFTDMTWSSDGCNLILTSSDGFCSIISFEEGELGSVYKPPTSKVEHMTGGGKSSALVWKDSLDASVAMAATAGMLHKLKGLSLEEYQQLEQQKEGKENKESKESKSKAKQQQQQNASSEKTEAANGSSKKGAAGSTKKAGSKAARSVLPSASNSSTLPCTKPATSKPKSKFKTEKDGDALMEAPTKEPPKQRKRKHQSALGDDSSSMCVQPTIPSTVASPLTSGPSTPAVSTPPASGGASPMVFGSTSTTEEEKPKKKRIQPIFVSALPGYS</sequence>
<dbReference type="EMBL" id="JAABOA010000535">
    <property type="protein sequence ID" value="KAF9583975.1"/>
    <property type="molecule type" value="Genomic_DNA"/>
</dbReference>
<feature type="repeat" description="WD" evidence="9">
    <location>
        <begin position="1045"/>
        <end position="1086"/>
    </location>
</feature>
<feature type="repeat" description="WD" evidence="9">
    <location>
        <begin position="983"/>
        <end position="1024"/>
    </location>
</feature>
<comment type="similarity">
    <text evidence="2">Belongs to the WD repeat HIR1 family.</text>
</comment>
<dbReference type="InterPro" id="IPR036322">
    <property type="entry name" value="WD40_repeat_dom_sf"/>
</dbReference>
<feature type="compositionally biased region" description="Basic and acidic residues" evidence="11">
    <location>
        <begin position="122"/>
        <end position="144"/>
    </location>
</feature>
<feature type="region of interest" description="Disordered" evidence="11">
    <location>
        <begin position="1144"/>
        <end position="1184"/>
    </location>
</feature>
<evidence type="ECO:0000256" key="7">
    <source>
        <dbReference type="ARBA" id="ARBA00023204"/>
    </source>
</evidence>
<dbReference type="SMART" id="SM00320">
    <property type="entry name" value="WD40"/>
    <property type="match status" value="5"/>
</dbReference>
<keyword evidence="7" id="KW-0234">DNA repair</keyword>
<dbReference type="InterPro" id="IPR019775">
    <property type="entry name" value="WD40_repeat_CS"/>
</dbReference>
<dbReference type="GO" id="GO:0005634">
    <property type="term" value="C:nucleus"/>
    <property type="evidence" value="ECO:0007669"/>
    <property type="project" value="UniProtKB-SubCell"/>
</dbReference>
<dbReference type="GO" id="GO:0006334">
    <property type="term" value="P:nucleosome assembly"/>
    <property type="evidence" value="ECO:0007669"/>
    <property type="project" value="TreeGrafter"/>
</dbReference>
<dbReference type="PROSITE" id="PS50294">
    <property type="entry name" value="WD_REPEATS_REGION"/>
    <property type="match status" value="2"/>
</dbReference>
<evidence type="ECO:0000313" key="14">
    <source>
        <dbReference type="Proteomes" id="UP000780801"/>
    </source>
</evidence>
<dbReference type="GO" id="GO:0006335">
    <property type="term" value="P:DNA replication-dependent chromatin assembly"/>
    <property type="evidence" value="ECO:0007669"/>
    <property type="project" value="InterPro"/>
</dbReference>
<feature type="compositionally biased region" description="Polar residues" evidence="11">
    <location>
        <begin position="1501"/>
        <end position="1510"/>
    </location>
</feature>
<feature type="domain" description="GRIP" evidence="12">
    <location>
        <begin position="846"/>
        <end position="897"/>
    </location>
</feature>
<feature type="region of interest" description="Disordered" evidence="11">
    <location>
        <begin position="902"/>
        <end position="921"/>
    </location>
</feature>
<feature type="compositionally biased region" description="Polar residues" evidence="11">
    <location>
        <begin position="1555"/>
        <end position="1573"/>
    </location>
</feature>
<evidence type="ECO:0000256" key="9">
    <source>
        <dbReference type="PROSITE-ProRule" id="PRU00221"/>
    </source>
</evidence>
<keyword evidence="4" id="KW-0677">Repeat</keyword>
<evidence type="ECO:0000256" key="1">
    <source>
        <dbReference type="ARBA" id="ARBA00004123"/>
    </source>
</evidence>
<dbReference type="PANTHER" id="PTHR15271">
    <property type="entry name" value="CHROMATIN ASSEMBLY FACTOR 1 SUBUNIT B"/>
    <property type="match status" value="1"/>
</dbReference>
<evidence type="ECO:0000256" key="3">
    <source>
        <dbReference type="ARBA" id="ARBA00022574"/>
    </source>
</evidence>
<dbReference type="InterPro" id="IPR015943">
    <property type="entry name" value="WD40/YVTN_repeat-like_dom_sf"/>
</dbReference>
<feature type="compositionally biased region" description="Basic and acidic residues" evidence="11">
    <location>
        <begin position="1443"/>
        <end position="1458"/>
    </location>
</feature>
<feature type="compositionally biased region" description="Polar residues" evidence="11">
    <location>
        <begin position="331"/>
        <end position="351"/>
    </location>
</feature>
<feature type="region of interest" description="Disordered" evidence="11">
    <location>
        <begin position="689"/>
        <end position="718"/>
    </location>
</feature>
<dbReference type="GO" id="GO:0006281">
    <property type="term" value="P:DNA repair"/>
    <property type="evidence" value="ECO:0007669"/>
    <property type="project" value="UniProtKB-KW"/>
</dbReference>
<feature type="compositionally biased region" description="Low complexity" evidence="11">
    <location>
        <begin position="1461"/>
        <end position="1496"/>
    </location>
</feature>
<feature type="coiled-coil region" evidence="10">
    <location>
        <begin position="428"/>
        <end position="481"/>
    </location>
</feature>
<dbReference type="Pfam" id="PF24105">
    <property type="entry name" value="Beta-prop_CAF1B_HIR1"/>
    <property type="match status" value="2"/>
</dbReference>
<dbReference type="PROSITE" id="PS00678">
    <property type="entry name" value="WD_REPEATS_1"/>
    <property type="match status" value="1"/>
</dbReference>
<dbReference type="Proteomes" id="UP000780801">
    <property type="component" value="Unassembled WGS sequence"/>
</dbReference>
<feature type="region of interest" description="Disordered" evidence="11">
    <location>
        <begin position="183"/>
        <end position="204"/>
    </location>
</feature>
<dbReference type="InterPro" id="IPR001680">
    <property type="entry name" value="WD40_rpt"/>
</dbReference>
<dbReference type="InterPro" id="IPR045145">
    <property type="entry name" value="PTHR15271"/>
</dbReference>
<keyword evidence="14" id="KW-1185">Reference proteome</keyword>
<feature type="compositionally biased region" description="Low complexity" evidence="11">
    <location>
        <begin position="1574"/>
        <end position="1589"/>
    </location>
</feature>
<evidence type="ECO:0000256" key="10">
    <source>
        <dbReference type="SAM" id="Coils"/>
    </source>
</evidence>